<comment type="pathway">
    <text evidence="1">Cofactor biosynthesis; thiamine diphosphate biosynthesis.</text>
</comment>
<dbReference type="Pfam" id="PF08543">
    <property type="entry name" value="Phos_pyr_kin"/>
    <property type="match status" value="1"/>
</dbReference>
<reference evidence="5 6" key="1">
    <citation type="submission" date="2018-05" db="EMBL/GenBank/DDBJ databases">
        <title>Genomic Encyclopedia of Type Strains, Phase IV (KMG-IV): sequencing the most valuable type-strain genomes for metagenomic binning, comparative biology and taxonomic classification.</title>
        <authorList>
            <person name="Goeker M."/>
        </authorList>
    </citation>
    <scope>NUCLEOTIDE SEQUENCE [LARGE SCALE GENOMIC DNA]</scope>
    <source>
        <strain evidence="5 6">DSM 19792</strain>
    </source>
</reference>
<dbReference type="UniPathway" id="UPA00060">
    <property type="reaction ID" value="UER00138"/>
</dbReference>
<dbReference type="PANTHER" id="PTHR20858:SF17">
    <property type="entry name" value="HYDROXYMETHYLPYRIMIDINE_PHOSPHOMETHYLPYRIMIDINE KINASE THI20-RELATED"/>
    <property type="match status" value="1"/>
</dbReference>
<dbReference type="AlphaFoldDB" id="A0A318J7C3"/>
<evidence type="ECO:0000256" key="2">
    <source>
        <dbReference type="ARBA" id="ARBA00012135"/>
    </source>
</evidence>
<dbReference type="PANTHER" id="PTHR20858">
    <property type="entry name" value="PHOSPHOMETHYLPYRIMIDINE KINASE"/>
    <property type="match status" value="1"/>
</dbReference>
<evidence type="ECO:0000256" key="1">
    <source>
        <dbReference type="ARBA" id="ARBA00004948"/>
    </source>
</evidence>
<organism evidence="5 6">
    <name type="scientific">Undibacterium pigrum</name>
    <dbReference type="NCBI Taxonomy" id="401470"/>
    <lineage>
        <taxon>Bacteria</taxon>
        <taxon>Pseudomonadati</taxon>
        <taxon>Pseudomonadota</taxon>
        <taxon>Betaproteobacteria</taxon>
        <taxon>Burkholderiales</taxon>
        <taxon>Oxalobacteraceae</taxon>
        <taxon>Undibacterium</taxon>
    </lineage>
</organism>
<feature type="region of interest" description="Disordered" evidence="3">
    <location>
        <begin position="242"/>
        <end position="261"/>
    </location>
</feature>
<dbReference type="CDD" id="cd01169">
    <property type="entry name" value="HMPP_kinase"/>
    <property type="match status" value="1"/>
</dbReference>
<evidence type="ECO:0000256" key="3">
    <source>
        <dbReference type="SAM" id="MobiDB-lite"/>
    </source>
</evidence>
<dbReference type="GO" id="GO:0009228">
    <property type="term" value="P:thiamine biosynthetic process"/>
    <property type="evidence" value="ECO:0007669"/>
    <property type="project" value="InterPro"/>
</dbReference>
<dbReference type="InterPro" id="IPR004399">
    <property type="entry name" value="HMP/HMP-P_kinase_dom"/>
</dbReference>
<dbReference type="EC" id="2.7.1.49" evidence="2"/>
<feature type="domain" description="Pyridoxamine kinase/Phosphomethylpyrimidine kinase" evidence="4">
    <location>
        <begin position="103"/>
        <end position="361"/>
    </location>
</feature>
<protein>
    <recommendedName>
        <fullName evidence="2">hydroxymethylpyrimidine kinase</fullName>
        <ecNumber evidence="2">2.7.1.49</ecNumber>
    </recommendedName>
</protein>
<dbReference type="SUPFAM" id="SSF53613">
    <property type="entry name" value="Ribokinase-like"/>
    <property type="match status" value="1"/>
</dbReference>
<dbReference type="GO" id="GO:0008902">
    <property type="term" value="F:hydroxymethylpyrimidine kinase activity"/>
    <property type="evidence" value="ECO:0007669"/>
    <property type="project" value="UniProtKB-EC"/>
</dbReference>
<accession>A0A318J7C3</accession>
<proteinExistence type="predicted"/>
<name>A0A318J7C3_9BURK</name>
<keyword evidence="5" id="KW-0808">Transferase</keyword>
<sequence length="378" mass="40017">MGTSSHLVPAGMPSSGEPCSSSYTQPQIKHIHALKTTFSVTVSVTTKTLQSSKILKLLQIFCLHCVTNGICASNLSPHEVSYINLPNVQNQISPLILSFGASDPVAATGIHADLASFAAMGCYGLPVITAILTGDTSQIDDLHPLDGDLVDEQARTVLEDMPVLAFKVGQTGSVENVTVIAEIVSDYPELPLVLDPFNAALAEQGPEAEDLALAIRELLIPQASLLMISAVELSRLAETWKESSDAESESDAENSAGTGTEAEDLAADTMTLIESGCEYILVTGTAGETGEVVNTLYNESGIVRRDIWQRLPGSHAGAGSTLSAAIAALLANGLEIPEAVLEAQEFTHAALSHAQRLGMGRLIPDRYFWAKEAEHTQL</sequence>
<evidence type="ECO:0000313" key="5">
    <source>
        <dbReference type="EMBL" id="PXX43945.1"/>
    </source>
</evidence>
<comment type="caution">
    <text evidence="5">The sequence shown here is derived from an EMBL/GenBank/DDBJ whole genome shotgun (WGS) entry which is preliminary data.</text>
</comment>
<evidence type="ECO:0000313" key="6">
    <source>
        <dbReference type="Proteomes" id="UP000247792"/>
    </source>
</evidence>
<dbReference type="EMBL" id="QJKB01000003">
    <property type="protein sequence ID" value="PXX43945.1"/>
    <property type="molecule type" value="Genomic_DNA"/>
</dbReference>
<gene>
    <name evidence="5" type="ORF">DFR42_103213</name>
</gene>
<dbReference type="InterPro" id="IPR013749">
    <property type="entry name" value="PM/HMP-P_kinase-1"/>
</dbReference>
<keyword evidence="6" id="KW-1185">Reference proteome</keyword>
<dbReference type="GO" id="GO:0009229">
    <property type="term" value="P:thiamine diphosphate biosynthetic process"/>
    <property type="evidence" value="ECO:0007669"/>
    <property type="project" value="UniProtKB-UniPathway"/>
</dbReference>
<dbReference type="Gene3D" id="3.40.1190.20">
    <property type="match status" value="1"/>
</dbReference>
<dbReference type="GO" id="GO:0005829">
    <property type="term" value="C:cytosol"/>
    <property type="evidence" value="ECO:0007669"/>
    <property type="project" value="TreeGrafter"/>
</dbReference>
<dbReference type="GO" id="GO:0008972">
    <property type="term" value="F:phosphomethylpyrimidine kinase activity"/>
    <property type="evidence" value="ECO:0007669"/>
    <property type="project" value="InterPro"/>
</dbReference>
<dbReference type="InterPro" id="IPR029056">
    <property type="entry name" value="Ribokinase-like"/>
</dbReference>
<evidence type="ECO:0000259" key="4">
    <source>
        <dbReference type="Pfam" id="PF08543"/>
    </source>
</evidence>
<dbReference type="Proteomes" id="UP000247792">
    <property type="component" value="Unassembled WGS sequence"/>
</dbReference>
<keyword evidence="5" id="KW-0418">Kinase</keyword>
<feature type="region of interest" description="Disordered" evidence="3">
    <location>
        <begin position="1"/>
        <end position="23"/>
    </location>
</feature>